<evidence type="ECO:0000256" key="1">
    <source>
        <dbReference type="ARBA" id="ARBA00022603"/>
    </source>
</evidence>
<accession>A0AAT9FJZ1</accession>
<evidence type="ECO:0000256" key="2">
    <source>
        <dbReference type="ARBA" id="ARBA00022679"/>
    </source>
</evidence>
<dbReference type="Pfam" id="PF13649">
    <property type="entry name" value="Methyltransf_25"/>
    <property type="match status" value="1"/>
</dbReference>
<evidence type="ECO:0000259" key="3">
    <source>
        <dbReference type="Pfam" id="PF13649"/>
    </source>
</evidence>
<dbReference type="PANTHER" id="PTHR44942">
    <property type="entry name" value="METHYLTRANSF_11 DOMAIN-CONTAINING PROTEIN"/>
    <property type="match status" value="1"/>
</dbReference>
<organism evidence="4">
    <name type="scientific">Oceaniferula spumae</name>
    <dbReference type="NCBI Taxonomy" id="2979115"/>
    <lineage>
        <taxon>Bacteria</taxon>
        <taxon>Pseudomonadati</taxon>
        <taxon>Verrucomicrobiota</taxon>
        <taxon>Verrucomicrobiia</taxon>
        <taxon>Verrucomicrobiales</taxon>
        <taxon>Verrucomicrobiaceae</taxon>
        <taxon>Oceaniferula</taxon>
    </lineage>
</organism>
<dbReference type="KEGG" id="osu:NT6N_12950"/>
<keyword evidence="2" id="KW-0808">Transferase</keyword>
<dbReference type="GO" id="GO:0032259">
    <property type="term" value="P:methylation"/>
    <property type="evidence" value="ECO:0007669"/>
    <property type="project" value="UniProtKB-KW"/>
</dbReference>
<dbReference type="Gene3D" id="3.40.50.150">
    <property type="entry name" value="Vaccinia Virus protein VP39"/>
    <property type="match status" value="1"/>
</dbReference>
<dbReference type="InterPro" id="IPR051052">
    <property type="entry name" value="Diverse_substrate_MTase"/>
</dbReference>
<dbReference type="GO" id="GO:0008168">
    <property type="term" value="F:methyltransferase activity"/>
    <property type="evidence" value="ECO:0007669"/>
    <property type="project" value="UniProtKB-KW"/>
</dbReference>
<gene>
    <name evidence="4" type="ORF">NT6N_12950</name>
</gene>
<name>A0AAT9FJZ1_9BACT</name>
<reference evidence="4" key="1">
    <citation type="submission" date="2024-07" db="EMBL/GenBank/DDBJ databases">
        <title>Complete genome sequence of Verrucomicrobiaceae bacterium NT6N.</title>
        <authorList>
            <person name="Huang C."/>
            <person name="Takami H."/>
            <person name="Hamasaki K."/>
        </authorList>
    </citation>
    <scope>NUCLEOTIDE SEQUENCE</scope>
    <source>
        <strain evidence="4">NT6N</strain>
    </source>
</reference>
<dbReference type="AlphaFoldDB" id="A0AAT9FJZ1"/>
<dbReference type="EMBL" id="AP026866">
    <property type="protein sequence ID" value="BDS06255.1"/>
    <property type="molecule type" value="Genomic_DNA"/>
</dbReference>
<proteinExistence type="predicted"/>
<evidence type="ECO:0000313" key="4">
    <source>
        <dbReference type="EMBL" id="BDS06255.1"/>
    </source>
</evidence>
<protein>
    <recommendedName>
        <fullName evidence="3">Methyltransferase domain-containing protein</fullName>
    </recommendedName>
</protein>
<dbReference type="CDD" id="cd02440">
    <property type="entry name" value="AdoMet_MTases"/>
    <property type="match status" value="1"/>
</dbReference>
<dbReference type="SUPFAM" id="SSF53335">
    <property type="entry name" value="S-adenosyl-L-methionine-dependent methyltransferases"/>
    <property type="match status" value="1"/>
</dbReference>
<keyword evidence="1" id="KW-0489">Methyltransferase</keyword>
<feature type="domain" description="Methyltransferase" evidence="3">
    <location>
        <begin position="39"/>
        <end position="120"/>
    </location>
</feature>
<sequence length="242" mass="26745">MSERYDKATAGHYAAYRPPLHELILDLSLDAEESFASGLDFGCGTGYSSVALAKYCQHVSAVDASLDMLDLAEPHPRITYTHGTVESVSGSPARPFDIVTFAGSLFYVKSKALHSALSSACGTGCAVIVYDFEILIDELLNDIGIEIPAQKSDYQHDVGLSEWNDYALETDISKRVKLTITPQQAAHILLSDSTRYDVLRTEFSQEEPFDSLVKRYQETKNSVSVSADIWSKRYRLASERTA</sequence>
<dbReference type="InterPro" id="IPR041698">
    <property type="entry name" value="Methyltransf_25"/>
</dbReference>
<dbReference type="PANTHER" id="PTHR44942:SF4">
    <property type="entry name" value="METHYLTRANSFERASE TYPE 11 DOMAIN-CONTAINING PROTEIN"/>
    <property type="match status" value="1"/>
</dbReference>
<dbReference type="InterPro" id="IPR029063">
    <property type="entry name" value="SAM-dependent_MTases_sf"/>
</dbReference>